<keyword evidence="8" id="KW-0406">Ion transport</keyword>
<dbReference type="PROSITE" id="PS01156">
    <property type="entry name" value="TONB_DEPENDENT_REC_2"/>
    <property type="match status" value="1"/>
</dbReference>
<dbReference type="InterPro" id="IPR000531">
    <property type="entry name" value="Beta-barrel_TonB"/>
</dbReference>
<keyword evidence="6" id="KW-0732">Signal</keyword>
<evidence type="ECO:0000256" key="3">
    <source>
        <dbReference type="ARBA" id="ARBA00022452"/>
    </source>
</evidence>
<keyword evidence="7" id="KW-0408">Iron</keyword>
<reference evidence="19" key="1">
    <citation type="journal article" date="2023" name="Front. Microbiol.">
        <title>Ralstonia chuxiongensis sp. nov., Ralstonia mojiangensis sp. nov., and Ralstonia soli sp. nov., isolated from tobacco fields, are three novel species in the family Burkholderiaceae.</title>
        <authorList>
            <person name="Lu C.H."/>
            <person name="Zhang Y.Y."/>
            <person name="Jiang N."/>
            <person name="Chen W."/>
            <person name="Shao X."/>
            <person name="Zhao Z.M."/>
            <person name="Lu W.L."/>
            <person name="Hu X."/>
            <person name="Xi Y.X."/>
            <person name="Zou S.Y."/>
            <person name="Wei Q.J."/>
            <person name="Lin Z.L."/>
            <person name="Gong L."/>
            <person name="Gai X.T."/>
            <person name="Zhang L.Q."/>
            <person name="Li J.Y."/>
            <person name="Jin Y."/>
            <person name="Xia Z.Y."/>
        </authorList>
    </citation>
    <scope>NUCLEOTIDE SEQUENCE [LARGE SCALE GENOMIC DNA]</scope>
    <source>
        <strain evidence="19">21YRMH01-3</strain>
    </source>
</reference>
<keyword evidence="10 12" id="KW-0472">Membrane</keyword>
<dbReference type="GO" id="GO:0009279">
    <property type="term" value="C:cell outer membrane"/>
    <property type="evidence" value="ECO:0007669"/>
    <property type="project" value="UniProtKB-SubCell"/>
</dbReference>
<dbReference type="CDD" id="cd01347">
    <property type="entry name" value="ligand_gated_channel"/>
    <property type="match status" value="1"/>
</dbReference>
<evidence type="ECO:0000256" key="15">
    <source>
        <dbReference type="SAM" id="MobiDB-lite"/>
    </source>
</evidence>
<feature type="domain" description="TonB-dependent receptor-like beta-barrel" evidence="16">
    <location>
        <begin position="379"/>
        <end position="816"/>
    </location>
</feature>
<keyword evidence="19" id="KW-1185">Reference proteome</keyword>
<dbReference type="Proteomes" id="UP001162793">
    <property type="component" value="Unassembled WGS sequence"/>
</dbReference>
<comment type="subcellular location">
    <subcellularLocation>
        <location evidence="1 12">Cell outer membrane</location>
        <topology evidence="1 12">Multi-pass membrane protein</topology>
    </subcellularLocation>
</comment>
<feature type="region of interest" description="Disordered" evidence="15">
    <location>
        <begin position="120"/>
        <end position="154"/>
    </location>
</feature>
<evidence type="ECO:0000256" key="2">
    <source>
        <dbReference type="ARBA" id="ARBA00022448"/>
    </source>
</evidence>
<dbReference type="GO" id="GO:0006826">
    <property type="term" value="P:iron ion transport"/>
    <property type="evidence" value="ECO:0007669"/>
    <property type="project" value="UniProtKB-KW"/>
</dbReference>
<feature type="compositionally biased region" description="Polar residues" evidence="15">
    <location>
        <begin position="142"/>
        <end position="154"/>
    </location>
</feature>
<evidence type="ECO:0000313" key="19">
    <source>
        <dbReference type="Proteomes" id="UP001162793"/>
    </source>
</evidence>
<dbReference type="PANTHER" id="PTHR32552">
    <property type="entry name" value="FERRICHROME IRON RECEPTOR-RELATED"/>
    <property type="match status" value="1"/>
</dbReference>
<evidence type="ECO:0000259" key="16">
    <source>
        <dbReference type="Pfam" id="PF00593"/>
    </source>
</evidence>
<evidence type="ECO:0000256" key="6">
    <source>
        <dbReference type="ARBA" id="ARBA00022729"/>
    </source>
</evidence>
<evidence type="ECO:0000256" key="1">
    <source>
        <dbReference type="ARBA" id="ARBA00004571"/>
    </source>
</evidence>
<evidence type="ECO:0000256" key="13">
    <source>
        <dbReference type="PROSITE-ProRule" id="PRU10144"/>
    </source>
</evidence>
<protein>
    <submittedName>
        <fullName evidence="18">TonB-dependent receptor</fullName>
    </submittedName>
</protein>
<dbReference type="InterPro" id="IPR010917">
    <property type="entry name" value="TonB_rcpt_CS"/>
</dbReference>
<dbReference type="SUPFAM" id="SSF56935">
    <property type="entry name" value="Porins"/>
    <property type="match status" value="1"/>
</dbReference>
<dbReference type="InterPro" id="IPR036942">
    <property type="entry name" value="Beta-barrel_TonB_sf"/>
</dbReference>
<evidence type="ECO:0000256" key="14">
    <source>
        <dbReference type="RuleBase" id="RU003357"/>
    </source>
</evidence>
<keyword evidence="9 14" id="KW-0798">TonB box</keyword>
<dbReference type="InterPro" id="IPR012910">
    <property type="entry name" value="Plug_dom"/>
</dbReference>
<dbReference type="RefSeq" id="WP_253536493.1">
    <property type="nucleotide sequence ID" value="NZ_JAMYWC010000003.1"/>
</dbReference>
<dbReference type="Pfam" id="PF00593">
    <property type="entry name" value="TonB_dep_Rec_b-barrel"/>
    <property type="match status" value="1"/>
</dbReference>
<accession>A0AA42BH79</accession>
<organism evidence="18 19">
    <name type="scientific">Ralstonia chuxiongensis</name>
    <dbReference type="NCBI Taxonomy" id="2957504"/>
    <lineage>
        <taxon>Bacteria</taxon>
        <taxon>Pseudomonadati</taxon>
        <taxon>Pseudomonadota</taxon>
        <taxon>Betaproteobacteria</taxon>
        <taxon>Burkholderiales</taxon>
        <taxon>Burkholderiaceae</taxon>
        <taxon>Ralstonia</taxon>
    </lineage>
</organism>
<evidence type="ECO:0000256" key="4">
    <source>
        <dbReference type="ARBA" id="ARBA00022496"/>
    </source>
</evidence>
<feature type="compositionally biased region" description="Low complexity" evidence="15">
    <location>
        <begin position="120"/>
        <end position="136"/>
    </location>
</feature>
<evidence type="ECO:0000313" key="18">
    <source>
        <dbReference type="EMBL" id="MCP1172544.1"/>
    </source>
</evidence>
<keyword evidence="11 12" id="KW-0998">Cell outer membrane</keyword>
<feature type="domain" description="TonB-dependent receptor plug" evidence="17">
    <location>
        <begin position="170"/>
        <end position="282"/>
    </location>
</feature>
<keyword evidence="5 12" id="KW-0812">Transmembrane</keyword>
<dbReference type="Gene3D" id="2.40.170.20">
    <property type="entry name" value="TonB-dependent receptor, beta-barrel domain"/>
    <property type="match status" value="1"/>
</dbReference>
<dbReference type="PROSITE" id="PS52016">
    <property type="entry name" value="TONB_DEPENDENT_REC_3"/>
    <property type="match status" value="1"/>
</dbReference>
<dbReference type="AlphaFoldDB" id="A0AA42BH79"/>
<evidence type="ECO:0000256" key="5">
    <source>
        <dbReference type="ARBA" id="ARBA00022692"/>
    </source>
</evidence>
<evidence type="ECO:0000256" key="7">
    <source>
        <dbReference type="ARBA" id="ARBA00023004"/>
    </source>
</evidence>
<keyword evidence="2 12" id="KW-0813">Transport</keyword>
<keyword evidence="18" id="KW-0675">Receptor</keyword>
<evidence type="ECO:0000256" key="11">
    <source>
        <dbReference type="ARBA" id="ARBA00023237"/>
    </source>
</evidence>
<proteinExistence type="inferred from homology"/>
<feature type="short sequence motif" description="TonB C-terminal box" evidence="13">
    <location>
        <begin position="837"/>
        <end position="854"/>
    </location>
</feature>
<comment type="caution">
    <text evidence="18">The sequence shown here is derived from an EMBL/GenBank/DDBJ whole genome shotgun (WGS) entry which is preliminary data.</text>
</comment>
<evidence type="ECO:0000256" key="12">
    <source>
        <dbReference type="PROSITE-ProRule" id="PRU01360"/>
    </source>
</evidence>
<keyword evidence="3 12" id="KW-1134">Transmembrane beta strand</keyword>
<dbReference type="InterPro" id="IPR039426">
    <property type="entry name" value="TonB-dep_rcpt-like"/>
</dbReference>
<evidence type="ECO:0000259" key="17">
    <source>
        <dbReference type="Pfam" id="PF07715"/>
    </source>
</evidence>
<dbReference type="Pfam" id="PF07715">
    <property type="entry name" value="Plug"/>
    <property type="match status" value="1"/>
</dbReference>
<evidence type="ECO:0000256" key="10">
    <source>
        <dbReference type="ARBA" id="ARBA00023136"/>
    </source>
</evidence>
<gene>
    <name evidence="18" type="ORF">NKG59_09240</name>
</gene>
<dbReference type="PANTHER" id="PTHR32552:SF81">
    <property type="entry name" value="TONB-DEPENDENT OUTER MEMBRANE RECEPTOR"/>
    <property type="match status" value="1"/>
</dbReference>
<sequence>MFVFHFNVETMHAEDAASRPACFKRDTKYTRNRNAMHLPLPMSCEVKQGFEHRNQKAENSEETTVKMNDRRARRADAIAPQFRQGGRCVTWFAGPVLGLASLYAHAQTVKPSQGMVQVAAPDAAPGGRPASAPAPAEKSAQGAETSVSQGKEGATLNTVVVTATRRREPAREVPMQINVVSAEELQKGGAKTMSDFLSSEPGVDLNTAGGSGSGQISMRGVTTGEQTGPTVGVYVDDVAFGGSTVFSQGATFALDMSLLDLNHIEILRGPQGTLYGAGAMGGLLKYVTNEPDSGEFSGQASAGLSVTKHGGVNNSANAVLNLPLKTDVAAARISMFSQHDAGYVDAVGPQAGSRIDRGDTYGARASFLLTPTNQLTLRLTALTQNINRNAPNYVAYGKNGQPVDGDLTTRLFTTEPFHQNVQLYSAGVEYEFGWARANSITSYQSMRSDAPQDLSVVYVPLLNGIGLNVSSVAAKNMATTNKFTQEFRLTSPGNRTLEWLAGVFYTRERSDASQGLITTLPDGTVGPNLSALEAPSTYSEYAAYGDLTYHLTPRLSLTGGLRVAHNTQEYQQTTFGALAGPTQTITAPSSDTSKTYMLTANYALTKDSNVYLRAASGYRPGGPNALLVDPVTGLPSSGNPTFRPDTLWTYEAGYKADLLDKRMSVAMTVYDIEWKNIQQFGAVNGVNQVLNAGDARIRGLELSSAFRPNRHWNLGLSVSLIDAKLTTGNVNTGTNAGDPLPNSARVAATLSASYLFAVNGYPAYAGVSQRFVGSRHAGFGSNTGRPDYPLPGYAMTDLQAGLDFKKFSLAFYVRNLFDRRALLAAGTSLVPMGGPALVSVAQPRTIGATLTVPF</sequence>
<comment type="similarity">
    <text evidence="12 14">Belongs to the TonB-dependent receptor family.</text>
</comment>
<name>A0AA42BH79_9RALS</name>
<evidence type="ECO:0000256" key="9">
    <source>
        <dbReference type="ARBA" id="ARBA00023077"/>
    </source>
</evidence>
<keyword evidence="4" id="KW-0410">Iron transport</keyword>
<evidence type="ECO:0000256" key="8">
    <source>
        <dbReference type="ARBA" id="ARBA00023065"/>
    </source>
</evidence>
<dbReference type="EMBL" id="JAMYWC010000003">
    <property type="protein sequence ID" value="MCP1172544.1"/>
    <property type="molecule type" value="Genomic_DNA"/>
</dbReference>